<dbReference type="GO" id="GO:0016020">
    <property type="term" value="C:membrane"/>
    <property type="evidence" value="ECO:0007669"/>
    <property type="project" value="UniProtKB-SubCell"/>
</dbReference>
<evidence type="ECO:0000313" key="7">
    <source>
        <dbReference type="Proteomes" id="UP000095662"/>
    </source>
</evidence>
<name>A0A174Z7Q3_9FIRM</name>
<feature type="transmembrane region" description="Helical" evidence="5">
    <location>
        <begin position="36"/>
        <end position="58"/>
    </location>
</feature>
<evidence type="ECO:0000256" key="1">
    <source>
        <dbReference type="ARBA" id="ARBA00004141"/>
    </source>
</evidence>
<dbReference type="AlphaFoldDB" id="A0A174Z7Q3"/>
<feature type="transmembrane region" description="Helical" evidence="5">
    <location>
        <begin position="249"/>
        <end position="272"/>
    </location>
</feature>
<feature type="transmembrane region" description="Helical" evidence="5">
    <location>
        <begin position="6"/>
        <end position="24"/>
    </location>
</feature>
<dbReference type="Pfam" id="PF02674">
    <property type="entry name" value="Colicin_V"/>
    <property type="match status" value="2"/>
</dbReference>
<evidence type="ECO:0000256" key="4">
    <source>
        <dbReference type="ARBA" id="ARBA00023136"/>
    </source>
</evidence>
<protein>
    <submittedName>
        <fullName evidence="6">Colicin V production protein</fullName>
    </submittedName>
</protein>
<evidence type="ECO:0000313" key="6">
    <source>
        <dbReference type="EMBL" id="CUQ83374.1"/>
    </source>
</evidence>
<dbReference type="STRING" id="39492.ERS852540_00673"/>
<dbReference type="EMBL" id="CZBY01000004">
    <property type="protein sequence ID" value="CUQ83374.1"/>
    <property type="molecule type" value="Genomic_DNA"/>
</dbReference>
<organism evidence="6 7">
    <name type="scientific">[Eubacterium] siraeum</name>
    <dbReference type="NCBI Taxonomy" id="39492"/>
    <lineage>
        <taxon>Bacteria</taxon>
        <taxon>Bacillati</taxon>
        <taxon>Bacillota</taxon>
        <taxon>Clostridia</taxon>
        <taxon>Eubacteriales</taxon>
        <taxon>Oscillospiraceae</taxon>
        <taxon>Oscillospiraceae incertae sedis</taxon>
    </lineage>
</organism>
<dbReference type="PANTHER" id="PTHR37306:SF1">
    <property type="entry name" value="COLICIN V PRODUCTION PROTEIN"/>
    <property type="match status" value="1"/>
</dbReference>
<dbReference type="GO" id="GO:0009403">
    <property type="term" value="P:toxin biosynthetic process"/>
    <property type="evidence" value="ECO:0007669"/>
    <property type="project" value="InterPro"/>
</dbReference>
<sequence length="343" mass="37138">MGTEFFWFYDVILAAILIGMMFIGAKKGFVRMVLRLCAFAASFVIALMISNGVSGWIYDSFISKPLEQTISTSINDALGDNVVTQIGKIDMEKAKINGKSIDSLELKADKAGKVTVNLGNVNLSNTGISKVDLTSFGVDKNIDYSNINLGSVQIYESDIEKYGIENMILTEVLAQNIKNSDIADSVNEIIDKVGETVPALDLKGKTIEDLDSGTINSVVVSVVQSSGNPGKAVLDNVAKPIVLVPLRTIIFVVLFILIFIILSILIKATSVINKLPLIGQLNSLLGGVAGLLQGLVIVFIVVILAHMAVELTNNTLIFLNDMTINKSFAFSKIYNFSFLDFLN</sequence>
<dbReference type="PANTHER" id="PTHR37306">
    <property type="entry name" value="COLICIN V PRODUCTION PROTEIN"/>
    <property type="match status" value="1"/>
</dbReference>
<dbReference type="Proteomes" id="UP000095662">
    <property type="component" value="Unassembled WGS sequence"/>
</dbReference>
<comment type="subcellular location">
    <subcellularLocation>
        <location evidence="1">Membrane</location>
        <topology evidence="1">Multi-pass membrane protein</topology>
    </subcellularLocation>
</comment>
<evidence type="ECO:0000256" key="5">
    <source>
        <dbReference type="SAM" id="Phobius"/>
    </source>
</evidence>
<dbReference type="InterPro" id="IPR003825">
    <property type="entry name" value="Colicin-V_CvpA"/>
</dbReference>
<evidence type="ECO:0000256" key="2">
    <source>
        <dbReference type="ARBA" id="ARBA00022692"/>
    </source>
</evidence>
<evidence type="ECO:0000256" key="3">
    <source>
        <dbReference type="ARBA" id="ARBA00022989"/>
    </source>
</evidence>
<reference evidence="6 7" key="1">
    <citation type="submission" date="2015-09" db="EMBL/GenBank/DDBJ databases">
        <authorList>
            <consortium name="Pathogen Informatics"/>
        </authorList>
    </citation>
    <scope>NUCLEOTIDE SEQUENCE [LARGE SCALE GENOMIC DNA]</scope>
    <source>
        <strain evidence="6 7">2789STDY5834928</strain>
    </source>
</reference>
<gene>
    <name evidence="6" type="ORF">ERS852540_00673</name>
</gene>
<accession>A0A174Z7Q3</accession>
<keyword evidence="2 5" id="KW-0812">Transmembrane</keyword>
<keyword evidence="3 5" id="KW-1133">Transmembrane helix</keyword>
<dbReference type="OrthoDB" id="1819737at2"/>
<feature type="transmembrane region" description="Helical" evidence="5">
    <location>
        <begin position="284"/>
        <end position="309"/>
    </location>
</feature>
<keyword evidence="4 5" id="KW-0472">Membrane</keyword>
<proteinExistence type="predicted"/>